<accession>A0A7W9BGH2</accession>
<dbReference type="AlphaFoldDB" id="A0A7W9BGH2"/>
<proteinExistence type="predicted"/>
<gene>
    <name evidence="1" type="ORF">FHS94_003355</name>
</gene>
<dbReference type="RefSeq" id="WP_343055326.1">
    <property type="nucleotide sequence ID" value="NZ_JACIJK010000011.1"/>
</dbReference>
<comment type="caution">
    <text evidence="1">The sequence shown here is derived from an EMBL/GenBank/DDBJ whole genome shotgun (WGS) entry which is preliminary data.</text>
</comment>
<dbReference type="Proteomes" id="UP000546200">
    <property type="component" value="Unassembled WGS sequence"/>
</dbReference>
<name>A0A7W9BGH2_9SPHN</name>
<dbReference type="EMBL" id="JACIJK010000011">
    <property type="protein sequence ID" value="MBB5716489.1"/>
    <property type="molecule type" value="Genomic_DNA"/>
</dbReference>
<keyword evidence="2" id="KW-1185">Reference proteome</keyword>
<organism evidence="1 2">
    <name type="scientific">Sphingomonas aerophila</name>
    <dbReference type="NCBI Taxonomy" id="1344948"/>
    <lineage>
        <taxon>Bacteria</taxon>
        <taxon>Pseudomonadati</taxon>
        <taxon>Pseudomonadota</taxon>
        <taxon>Alphaproteobacteria</taxon>
        <taxon>Sphingomonadales</taxon>
        <taxon>Sphingomonadaceae</taxon>
        <taxon>Sphingomonas</taxon>
    </lineage>
</organism>
<evidence type="ECO:0000313" key="1">
    <source>
        <dbReference type="EMBL" id="MBB5716489.1"/>
    </source>
</evidence>
<sequence>MELKRAGSQPSQPGPATYFTKTVRIDPLNAASTGPALVRSGHLRARRAVALAHAPARPDADRHRRLWLDPVRG</sequence>
<protein>
    <submittedName>
        <fullName evidence="1">Uncharacterized protein</fullName>
    </submittedName>
</protein>
<evidence type="ECO:0000313" key="2">
    <source>
        <dbReference type="Proteomes" id="UP000546200"/>
    </source>
</evidence>
<reference evidence="1 2" key="1">
    <citation type="submission" date="2020-08" db="EMBL/GenBank/DDBJ databases">
        <title>Genomic Encyclopedia of Type Strains, Phase IV (KMG-IV): sequencing the most valuable type-strain genomes for metagenomic binning, comparative biology and taxonomic classification.</title>
        <authorList>
            <person name="Goeker M."/>
        </authorList>
    </citation>
    <scope>NUCLEOTIDE SEQUENCE [LARGE SCALE GENOMIC DNA]</scope>
    <source>
        <strain evidence="1 2">DSM 100044</strain>
    </source>
</reference>